<comment type="caution">
    <text evidence="1">The sequence shown here is derived from an EMBL/GenBank/DDBJ whole genome shotgun (WGS) entry which is preliminary data.</text>
</comment>
<dbReference type="InterPro" id="IPR025354">
    <property type="entry name" value="DUF4258"/>
</dbReference>
<evidence type="ECO:0000313" key="2">
    <source>
        <dbReference type="Proteomes" id="UP000179037"/>
    </source>
</evidence>
<evidence type="ECO:0008006" key="3">
    <source>
        <dbReference type="Google" id="ProtNLM"/>
    </source>
</evidence>
<proteinExistence type="predicted"/>
<dbReference type="AlphaFoldDB" id="A0A1F6U493"/>
<protein>
    <recommendedName>
        <fullName evidence="3">DUF4258 domain-containing protein</fullName>
    </recommendedName>
</protein>
<dbReference type="EMBL" id="MFTC01000024">
    <property type="protein sequence ID" value="OGI52167.1"/>
    <property type="molecule type" value="Genomic_DNA"/>
</dbReference>
<accession>A0A1F6U493</accession>
<organism evidence="1 2">
    <name type="scientific">Candidatus Muproteobacteria bacterium RIFCSPLOWO2_01_FULL_60_18</name>
    <dbReference type="NCBI Taxonomy" id="1817768"/>
    <lineage>
        <taxon>Bacteria</taxon>
        <taxon>Pseudomonadati</taxon>
        <taxon>Pseudomonadota</taxon>
        <taxon>Candidatus Muproteobacteria</taxon>
    </lineage>
</organism>
<dbReference type="Pfam" id="PF14076">
    <property type="entry name" value="DUF4258"/>
    <property type="match status" value="1"/>
</dbReference>
<dbReference type="Proteomes" id="UP000179037">
    <property type="component" value="Unassembled WGS sequence"/>
</dbReference>
<evidence type="ECO:0000313" key="1">
    <source>
        <dbReference type="EMBL" id="OGI52167.1"/>
    </source>
</evidence>
<name>A0A1F6U493_9PROT</name>
<sequence>MIRYDTHAEFQIVRRGIPLAWVEETLASPDETEVKDSKRSFLKCYTERGKMLRVVVRESDPRYVITAYFDRRKPCA</sequence>
<reference evidence="1 2" key="1">
    <citation type="journal article" date="2016" name="Nat. Commun.">
        <title>Thousands of microbial genomes shed light on interconnected biogeochemical processes in an aquifer system.</title>
        <authorList>
            <person name="Anantharaman K."/>
            <person name="Brown C.T."/>
            <person name="Hug L.A."/>
            <person name="Sharon I."/>
            <person name="Castelle C.J."/>
            <person name="Probst A.J."/>
            <person name="Thomas B.C."/>
            <person name="Singh A."/>
            <person name="Wilkins M.J."/>
            <person name="Karaoz U."/>
            <person name="Brodie E.L."/>
            <person name="Williams K.H."/>
            <person name="Hubbard S.S."/>
            <person name="Banfield J.F."/>
        </authorList>
    </citation>
    <scope>NUCLEOTIDE SEQUENCE [LARGE SCALE GENOMIC DNA]</scope>
</reference>
<dbReference type="STRING" id="1817768.A3A87_03975"/>
<gene>
    <name evidence="1" type="ORF">A3A87_03975</name>
</gene>